<dbReference type="GO" id="GO:0005506">
    <property type="term" value="F:iron ion binding"/>
    <property type="evidence" value="ECO:0007669"/>
    <property type="project" value="InterPro"/>
</dbReference>
<evidence type="ECO:0000256" key="8">
    <source>
        <dbReference type="ARBA" id="ARBA00022848"/>
    </source>
</evidence>
<dbReference type="Gene3D" id="1.10.630.10">
    <property type="entry name" value="Cytochrome P450"/>
    <property type="match status" value="2"/>
</dbReference>
<evidence type="ECO:0000256" key="11">
    <source>
        <dbReference type="ARBA" id="ARBA00023033"/>
    </source>
</evidence>
<comment type="caution">
    <text evidence="15">The sequence shown here is derived from an EMBL/GenBank/DDBJ whole genome shotgun (WGS) entry which is preliminary data.</text>
</comment>
<keyword evidence="7" id="KW-0256">Endoplasmic reticulum</keyword>
<dbReference type="GO" id="GO:0016705">
    <property type="term" value="F:oxidoreductase activity, acting on paired donors, with incorporation or reduction of molecular oxygen"/>
    <property type="evidence" value="ECO:0007669"/>
    <property type="project" value="InterPro"/>
</dbReference>
<evidence type="ECO:0000256" key="1">
    <source>
        <dbReference type="ARBA" id="ARBA00001971"/>
    </source>
</evidence>
<dbReference type="InterPro" id="IPR017972">
    <property type="entry name" value="Cyt_P450_CS"/>
</dbReference>
<accession>A0AAN9TCZ7</accession>
<keyword evidence="11 14" id="KW-0503">Monooxygenase</keyword>
<evidence type="ECO:0000256" key="2">
    <source>
        <dbReference type="ARBA" id="ARBA00004174"/>
    </source>
</evidence>
<dbReference type="InterPro" id="IPR050196">
    <property type="entry name" value="Cytochrome_P450_Monoox"/>
</dbReference>
<evidence type="ECO:0000313" key="15">
    <source>
        <dbReference type="EMBL" id="KAK7579864.1"/>
    </source>
</evidence>
<evidence type="ECO:0000256" key="7">
    <source>
        <dbReference type="ARBA" id="ARBA00022824"/>
    </source>
</evidence>
<keyword evidence="5 13" id="KW-0349">Heme</keyword>
<evidence type="ECO:0000313" key="16">
    <source>
        <dbReference type="Proteomes" id="UP001367676"/>
    </source>
</evidence>
<dbReference type="EMBL" id="JBBCAQ010000034">
    <property type="protein sequence ID" value="KAK7579864.1"/>
    <property type="molecule type" value="Genomic_DNA"/>
</dbReference>
<dbReference type="GO" id="GO:0004497">
    <property type="term" value="F:monooxygenase activity"/>
    <property type="evidence" value="ECO:0007669"/>
    <property type="project" value="UniProtKB-KW"/>
</dbReference>
<keyword evidence="10 13" id="KW-0408">Iron</keyword>
<evidence type="ECO:0000256" key="5">
    <source>
        <dbReference type="ARBA" id="ARBA00022617"/>
    </source>
</evidence>
<comment type="subcellular location">
    <subcellularLocation>
        <location evidence="3">Endoplasmic reticulum membrane</location>
        <topology evidence="3">Peripheral membrane protein</topology>
    </subcellularLocation>
    <subcellularLocation>
        <location evidence="2">Microsome membrane</location>
        <topology evidence="2">Peripheral membrane protein</topology>
    </subcellularLocation>
</comment>
<comment type="similarity">
    <text evidence="4 14">Belongs to the cytochrome P450 family.</text>
</comment>
<dbReference type="PROSITE" id="PS00086">
    <property type="entry name" value="CYTOCHROME_P450"/>
    <property type="match status" value="1"/>
</dbReference>
<keyword evidence="8" id="KW-0492">Microsome</keyword>
<dbReference type="GO" id="GO:0005789">
    <property type="term" value="C:endoplasmic reticulum membrane"/>
    <property type="evidence" value="ECO:0007669"/>
    <property type="project" value="UniProtKB-SubCell"/>
</dbReference>
<dbReference type="GO" id="GO:0020037">
    <property type="term" value="F:heme binding"/>
    <property type="evidence" value="ECO:0007669"/>
    <property type="project" value="InterPro"/>
</dbReference>
<evidence type="ECO:0000256" key="12">
    <source>
        <dbReference type="ARBA" id="ARBA00023136"/>
    </source>
</evidence>
<proteinExistence type="inferred from homology"/>
<dbReference type="InterPro" id="IPR036396">
    <property type="entry name" value="Cyt_P450_sf"/>
</dbReference>
<dbReference type="Pfam" id="PF00067">
    <property type="entry name" value="p450"/>
    <property type="match status" value="2"/>
</dbReference>
<evidence type="ECO:0000256" key="13">
    <source>
        <dbReference type="PIRSR" id="PIRSR602401-1"/>
    </source>
</evidence>
<evidence type="ECO:0000256" key="9">
    <source>
        <dbReference type="ARBA" id="ARBA00023002"/>
    </source>
</evidence>
<keyword evidence="6 13" id="KW-0479">Metal-binding</keyword>
<evidence type="ECO:0000256" key="14">
    <source>
        <dbReference type="RuleBase" id="RU000461"/>
    </source>
</evidence>
<gene>
    <name evidence="15" type="ORF">V9T40_000493</name>
</gene>
<evidence type="ECO:0000256" key="4">
    <source>
        <dbReference type="ARBA" id="ARBA00010617"/>
    </source>
</evidence>
<name>A0AAN9TCZ7_9HEMI</name>
<dbReference type="AlphaFoldDB" id="A0AAN9TCZ7"/>
<evidence type="ECO:0008006" key="17">
    <source>
        <dbReference type="Google" id="ProtNLM"/>
    </source>
</evidence>
<protein>
    <recommendedName>
        <fullName evidence="17">Cytochrome P450</fullName>
    </recommendedName>
</protein>
<dbReference type="Proteomes" id="UP001367676">
    <property type="component" value="Unassembled WGS sequence"/>
</dbReference>
<keyword evidence="16" id="KW-1185">Reference proteome</keyword>
<evidence type="ECO:0000256" key="10">
    <source>
        <dbReference type="ARBA" id="ARBA00023004"/>
    </source>
</evidence>
<keyword evidence="12" id="KW-0472">Membrane</keyword>
<keyword evidence="9 14" id="KW-0560">Oxidoreductase</keyword>
<dbReference type="InterPro" id="IPR002401">
    <property type="entry name" value="Cyt_P450_E_grp-I"/>
</dbReference>
<sequence length="532" mass="61058">MSRAAYGERTKKAFLDMLLDASEKDNHSLSVQDIREEVDTFMFEGHDTTSAALGWVIFSVGNHPDVQQKIYEELDEIFGNSDRPPNNNDLARMKYLECVLKEAMRLFPPVPVLSRRLVVDTKMGDYNLPENTTVLIHVHHIHRSAKYFPNPEQFNPANFSSYRESHLNPYGYIPFSAGPRNCIGQKFAMIEEKILLSAFFRKFAVDSVEKMENIISAPDTILRATNGIFVVLSASAHINKPITYKFLEPWLGTGLITSSGSLWHHRRQILTPAFHFSTLEKFFDPIVENSRLMVRMLESEIDSPKFDLVPFITDCSLHNICETAMGVKMSETSEVKKKYLENVQTFLESVYYRTMNPFIHLDAMYKLTNTYKKTKQAVEEMHEVAMTVIEKRIIERKRRHQTEKDTTIKAAESVYSRQKEFLDILLDVSESSERPLTMEEIRNEVDTFLFAGHDTVSIALSMVLYFLGLYPDIQKKVHAEVDQLLGDADAPANSKVLLKFNYLECVIKESMRLHPVAPMIMRIVGEDMTIGI</sequence>
<dbReference type="PANTHER" id="PTHR24291:SF189">
    <property type="entry name" value="CYTOCHROME P450 4C3-RELATED"/>
    <property type="match status" value="1"/>
</dbReference>
<dbReference type="PANTHER" id="PTHR24291">
    <property type="entry name" value="CYTOCHROME P450 FAMILY 4"/>
    <property type="match status" value="1"/>
</dbReference>
<feature type="binding site" description="axial binding residue" evidence="13">
    <location>
        <position position="182"/>
    </location>
    <ligand>
        <name>heme</name>
        <dbReference type="ChEBI" id="CHEBI:30413"/>
    </ligand>
    <ligandPart>
        <name>Fe</name>
        <dbReference type="ChEBI" id="CHEBI:18248"/>
    </ligandPart>
</feature>
<evidence type="ECO:0000256" key="6">
    <source>
        <dbReference type="ARBA" id="ARBA00022723"/>
    </source>
</evidence>
<dbReference type="PRINTS" id="PR00385">
    <property type="entry name" value="P450"/>
</dbReference>
<dbReference type="PRINTS" id="PR00463">
    <property type="entry name" value="EP450I"/>
</dbReference>
<dbReference type="SUPFAM" id="SSF48264">
    <property type="entry name" value="Cytochrome P450"/>
    <property type="match status" value="2"/>
</dbReference>
<dbReference type="InterPro" id="IPR001128">
    <property type="entry name" value="Cyt_P450"/>
</dbReference>
<organism evidence="15 16">
    <name type="scientific">Parthenolecanium corni</name>
    <dbReference type="NCBI Taxonomy" id="536013"/>
    <lineage>
        <taxon>Eukaryota</taxon>
        <taxon>Metazoa</taxon>
        <taxon>Ecdysozoa</taxon>
        <taxon>Arthropoda</taxon>
        <taxon>Hexapoda</taxon>
        <taxon>Insecta</taxon>
        <taxon>Pterygota</taxon>
        <taxon>Neoptera</taxon>
        <taxon>Paraneoptera</taxon>
        <taxon>Hemiptera</taxon>
        <taxon>Sternorrhyncha</taxon>
        <taxon>Coccoidea</taxon>
        <taxon>Coccidae</taxon>
        <taxon>Parthenolecanium</taxon>
    </lineage>
</organism>
<evidence type="ECO:0000256" key="3">
    <source>
        <dbReference type="ARBA" id="ARBA00004406"/>
    </source>
</evidence>
<reference evidence="15 16" key="1">
    <citation type="submission" date="2024-03" db="EMBL/GenBank/DDBJ databases">
        <title>Adaptation during the transition from Ophiocordyceps entomopathogen to insect associate is accompanied by gene loss and intensified selection.</title>
        <authorList>
            <person name="Ward C.M."/>
            <person name="Onetto C.A."/>
            <person name="Borneman A.R."/>
        </authorList>
    </citation>
    <scope>NUCLEOTIDE SEQUENCE [LARGE SCALE GENOMIC DNA]</scope>
    <source>
        <strain evidence="15">AWRI1</strain>
        <tissue evidence="15">Single Adult Female</tissue>
    </source>
</reference>
<comment type="cofactor">
    <cofactor evidence="1 13">
        <name>heme</name>
        <dbReference type="ChEBI" id="CHEBI:30413"/>
    </cofactor>
</comment>